<evidence type="ECO:0000313" key="4">
    <source>
        <dbReference type="Proteomes" id="UP000186817"/>
    </source>
</evidence>
<comment type="caution">
    <text evidence="3">The sequence shown here is derived from an EMBL/GenBank/DDBJ whole genome shotgun (WGS) entry which is preliminary data.</text>
</comment>
<keyword evidence="4" id="KW-1185">Reference proteome</keyword>
<feature type="region of interest" description="Disordered" evidence="2">
    <location>
        <begin position="1"/>
        <end position="22"/>
    </location>
</feature>
<sequence>MRRGPCRSHSSKSLPDPEMEADAKAAGSFLMTSAHNRLAKALSTGGFDGKDPVSAGSKKEKKKRKRGSSSETSRSEHKEEDLISIFNLPQKEFSRQPRQLRLDDLSCKQLAVAVANLTGFTSASDLLATGGEYESLLSASAIRIKKSKQKIGEQAAVEKAAAAGACWRARLCRVVLLLTGKKAPDVNIMNARTLTDVTALLKSLYKSQKRKQDLDEKALAKEYDALVLELKQVKTMMRKVGDLVSDHKCARLDEREKRLDAREEALERREQQLLEREDRFLEREKDLLNKIQEHEQQKQAWQTQWNPRGARMMCSHCGQRPCGRDHDCYSDPYSHHNCRVCHKEWKVTGHKGSGQASGSKGRGRGHY</sequence>
<keyword evidence="1" id="KW-0175">Coiled coil</keyword>
<gene>
    <name evidence="3" type="ORF">AK812_SmicGene46932</name>
</gene>
<dbReference type="EMBL" id="LSRX01004881">
    <property type="protein sequence ID" value="OLP73730.1"/>
    <property type="molecule type" value="Genomic_DNA"/>
</dbReference>
<proteinExistence type="predicted"/>
<feature type="coiled-coil region" evidence="1">
    <location>
        <begin position="249"/>
        <end position="304"/>
    </location>
</feature>
<feature type="region of interest" description="Disordered" evidence="2">
    <location>
        <begin position="42"/>
        <end position="81"/>
    </location>
</feature>
<dbReference type="AlphaFoldDB" id="A0A1Q9BT06"/>
<reference evidence="3 4" key="1">
    <citation type="submission" date="2016-02" db="EMBL/GenBank/DDBJ databases">
        <title>Genome analysis of coral dinoflagellate symbionts highlights evolutionary adaptations to a symbiotic lifestyle.</title>
        <authorList>
            <person name="Aranda M."/>
            <person name="Li Y."/>
            <person name="Liew Y.J."/>
            <person name="Baumgarten S."/>
            <person name="Simakov O."/>
            <person name="Wilson M."/>
            <person name="Piel J."/>
            <person name="Ashoor H."/>
            <person name="Bougouffa S."/>
            <person name="Bajic V.B."/>
            <person name="Ryu T."/>
            <person name="Ravasi T."/>
            <person name="Bayer T."/>
            <person name="Micklem G."/>
            <person name="Kim H."/>
            <person name="Bhak J."/>
            <person name="Lajeunesse T.C."/>
            <person name="Voolstra C.R."/>
        </authorList>
    </citation>
    <scope>NUCLEOTIDE SEQUENCE [LARGE SCALE GENOMIC DNA]</scope>
    <source>
        <strain evidence="3 4">CCMP2467</strain>
    </source>
</reference>
<accession>A0A1Q9BT06</accession>
<dbReference type="Proteomes" id="UP000186817">
    <property type="component" value="Unassembled WGS sequence"/>
</dbReference>
<name>A0A1Q9BT06_SYMMI</name>
<evidence type="ECO:0000256" key="1">
    <source>
        <dbReference type="SAM" id="Coils"/>
    </source>
</evidence>
<dbReference type="OrthoDB" id="434456at2759"/>
<feature type="compositionally biased region" description="Basic residues" evidence="2">
    <location>
        <begin position="1"/>
        <end position="10"/>
    </location>
</feature>
<evidence type="ECO:0000313" key="3">
    <source>
        <dbReference type="EMBL" id="OLP73730.1"/>
    </source>
</evidence>
<evidence type="ECO:0000256" key="2">
    <source>
        <dbReference type="SAM" id="MobiDB-lite"/>
    </source>
</evidence>
<protein>
    <submittedName>
        <fullName evidence="3">Uncharacterized protein</fullName>
    </submittedName>
</protein>
<organism evidence="3 4">
    <name type="scientific">Symbiodinium microadriaticum</name>
    <name type="common">Dinoflagellate</name>
    <name type="synonym">Zooxanthella microadriatica</name>
    <dbReference type="NCBI Taxonomy" id="2951"/>
    <lineage>
        <taxon>Eukaryota</taxon>
        <taxon>Sar</taxon>
        <taxon>Alveolata</taxon>
        <taxon>Dinophyceae</taxon>
        <taxon>Suessiales</taxon>
        <taxon>Symbiodiniaceae</taxon>
        <taxon>Symbiodinium</taxon>
    </lineage>
</organism>